<dbReference type="AlphaFoldDB" id="A0A9W9TP86"/>
<organism evidence="1 2">
    <name type="scientific">Penicillium citrinum</name>
    <dbReference type="NCBI Taxonomy" id="5077"/>
    <lineage>
        <taxon>Eukaryota</taxon>
        <taxon>Fungi</taxon>
        <taxon>Dikarya</taxon>
        <taxon>Ascomycota</taxon>
        <taxon>Pezizomycotina</taxon>
        <taxon>Eurotiomycetes</taxon>
        <taxon>Eurotiomycetidae</taxon>
        <taxon>Eurotiales</taxon>
        <taxon>Aspergillaceae</taxon>
        <taxon>Penicillium</taxon>
    </lineage>
</organism>
<proteinExistence type="predicted"/>
<keyword evidence="2" id="KW-1185">Reference proteome</keyword>
<sequence>MPTKSIRILSYITIPAIATGYGIHLGLNHLEEKYPARPLAAGSTALSTSSRISQRCAYTDIYAARIRLEALESRIPETELAKDRKVALEEAWARAVLSSRPLRTEASILGLFRTGKYAPGDLGQDGFATDSQTGTPRTLLQGLFVVEKEPVQQDSNGLLVSWSMADGPRLFFEKIARWGYPWRLMSGGRHEMSVSEPFEVKGEGKFVEVRFSAAHDYEIIPEEKGKQKIMPEWTNRLHRGYARFVLDSAAREVEFGL</sequence>
<dbReference type="OrthoDB" id="4480078at2759"/>
<dbReference type="Proteomes" id="UP001147733">
    <property type="component" value="Unassembled WGS sequence"/>
</dbReference>
<name>A0A9W9TP86_PENCI</name>
<evidence type="ECO:0000313" key="1">
    <source>
        <dbReference type="EMBL" id="KAJ5233845.1"/>
    </source>
</evidence>
<dbReference type="EMBL" id="JAPQKT010000004">
    <property type="protein sequence ID" value="KAJ5233845.1"/>
    <property type="molecule type" value="Genomic_DNA"/>
</dbReference>
<protein>
    <submittedName>
        <fullName evidence="1">Uncharacterized protein</fullName>
    </submittedName>
</protein>
<comment type="caution">
    <text evidence="1">The sequence shown here is derived from an EMBL/GenBank/DDBJ whole genome shotgun (WGS) entry which is preliminary data.</text>
</comment>
<accession>A0A9W9TP86</accession>
<gene>
    <name evidence="1" type="ORF">N7469_005611</name>
</gene>
<dbReference type="RefSeq" id="XP_056501345.1">
    <property type="nucleotide sequence ID" value="XM_056644531.1"/>
</dbReference>
<dbReference type="GeneID" id="81383698"/>
<evidence type="ECO:0000313" key="2">
    <source>
        <dbReference type="Proteomes" id="UP001147733"/>
    </source>
</evidence>
<reference evidence="1" key="2">
    <citation type="journal article" date="2023" name="IMA Fungus">
        <title>Comparative genomic study of the Penicillium genus elucidates a diverse pangenome and 15 lateral gene transfer events.</title>
        <authorList>
            <person name="Petersen C."/>
            <person name="Sorensen T."/>
            <person name="Nielsen M.R."/>
            <person name="Sondergaard T.E."/>
            <person name="Sorensen J.L."/>
            <person name="Fitzpatrick D.A."/>
            <person name="Frisvad J.C."/>
            <person name="Nielsen K.L."/>
        </authorList>
    </citation>
    <scope>NUCLEOTIDE SEQUENCE</scope>
    <source>
        <strain evidence="1">IBT 23319</strain>
    </source>
</reference>
<reference evidence="1" key="1">
    <citation type="submission" date="2022-11" db="EMBL/GenBank/DDBJ databases">
        <authorList>
            <person name="Petersen C."/>
        </authorList>
    </citation>
    <scope>NUCLEOTIDE SEQUENCE</scope>
    <source>
        <strain evidence="1">IBT 23319</strain>
    </source>
</reference>